<dbReference type="Proteomes" id="UP000005446">
    <property type="component" value="Unassembled WGS sequence"/>
</dbReference>
<protein>
    <submittedName>
        <fullName evidence="1">Uncharacterized protein</fullName>
    </submittedName>
</protein>
<keyword evidence="2" id="KW-1185">Reference proteome</keyword>
<reference evidence="1 2" key="1">
    <citation type="journal article" date="2012" name="Eukaryot. Cell">
        <title>Genome sequence of the fungus Glarea lozoyensis: the first genome sequence of a species from the Helotiaceae family.</title>
        <authorList>
            <person name="Youssar L."/>
            <person name="Gruening B.A."/>
            <person name="Erxleben A."/>
            <person name="Guenther S."/>
            <person name="Huettel W."/>
        </authorList>
    </citation>
    <scope>NUCLEOTIDE SEQUENCE [LARGE SCALE GENOMIC DNA]</scope>
    <source>
        <strain evidence="2">ATCC 74030 / MF5533</strain>
    </source>
</reference>
<evidence type="ECO:0000313" key="1">
    <source>
        <dbReference type="EMBL" id="EHL01730.1"/>
    </source>
</evidence>
<dbReference type="AlphaFoldDB" id="H0EIK9"/>
<comment type="caution">
    <text evidence="1">The sequence shown here is derived from an EMBL/GenBank/DDBJ whole genome shotgun (WGS) entry which is preliminary data.</text>
</comment>
<evidence type="ECO:0000313" key="2">
    <source>
        <dbReference type="Proteomes" id="UP000005446"/>
    </source>
</evidence>
<dbReference type="HOGENOM" id="CLU_2671293_0_0_1"/>
<name>H0EIK9_GLAL7</name>
<sequence>MYNKNFDAKVVFDYFVVEAILGVIVPFERDTALQSGGAKPRALTSTFSALSEKDRGLGTFATATATARQAAAARA</sequence>
<accession>H0EIK9</accession>
<organism evidence="1 2">
    <name type="scientific">Glarea lozoyensis (strain ATCC 74030 / MF5533)</name>
    <dbReference type="NCBI Taxonomy" id="1104152"/>
    <lineage>
        <taxon>Eukaryota</taxon>
        <taxon>Fungi</taxon>
        <taxon>Dikarya</taxon>
        <taxon>Ascomycota</taxon>
        <taxon>Pezizomycotina</taxon>
        <taxon>Leotiomycetes</taxon>
        <taxon>Helotiales</taxon>
        <taxon>Helotiaceae</taxon>
        <taxon>Glarea</taxon>
    </lineage>
</organism>
<proteinExistence type="predicted"/>
<dbReference type="EMBL" id="AGUE01000047">
    <property type="protein sequence ID" value="EHL01730.1"/>
    <property type="molecule type" value="Genomic_DNA"/>
</dbReference>
<gene>
    <name evidence="1" type="ORF">M7I_2369</name>
</gene>
<dbReference type="InParanoid" id="H0EIK9"/>